<keyword evidence="2" id="KW-1185">Reference proteome</keyword>
<name>B2IKN9_BEII9</name>
<dbReference type="HOGENOM" id="CLU_3180643_0_0_5"/>
<dbReference type="EMBL" id="CP001016">
    <property type="protein sequence ID" value="ACB95078.1"/>
    <property type="molecule type" value="Genomic_DNA"/>
</dbReference>
<dbReference type="OrthoDB" id="3727682at2"/>
<proteinExistence type="predicted"/>
<dbReference type="KEGG" id="bid:Bind_1438"/>
<organism evidence="1 2">
    <name type="scientific">Beijerinckia indica subsp. indica (strain ATCC 9039 / DSM 1715 / NCIMB 8712)</name>
    <dbReference type="NCBI Taxonomy" id="395963"/>
    <lineage>
        <taxon>Bacteria</taxon>
        <taxon>Pseudomonadati</taxon>
        <taxon>Pseudomonadota</taxon>
        <taxon>Alphaproteobacteria</taxon>
        <taxon>Hyphomicrobiales</taxon>
        <taxon>Beijerinckiaceae</taxon>
        <taxon>Beijerinckia</taxon>
    </lineage>
</organism>
<dbReference type="RefSeq" id="WP_012384435.1">
    <property type="nucleotide sequence ID" value="NC_010581.1"/>
</dbReference>
<evidence type="ECO:0000313" key="1">
    <source>
        <dbReference type="EMBL" id="ACB95078.1"/>
    </source>
</evidence>
<protein>
    <submittedName>
        <fullName evidence="1">Uncharacterized protein</fullName>
    </submittedName>
</protein>
<sequence length="46" mass="5134">MKAVVFEEFGKADVLYLADVSPRKCVPAICLRIIDLLSPHPDFSTQ</sequence>
<dbReference type="STRING" id="395963.Bind_1438"/>
<gene>
    <name evidence="1" type="ordered locus">Bind_1438</name>
</gene>
<reference evidence="2" key="1">
    <citation type="submission" date="2008-03" db="EMBL/GenBank/DDBJ databases">
        <title>Complete sequence of chromosome of Beijerinckia indica subsp. indica ATCC 9039.</title>
        <authorList>
            <consortium name="US DOE Joint Genome Institute"/>
            <person name="Copeland A."/>
            <person name="Lucas S."/>
            <person name="Lapidus A."/>
            <person name="Glavina del Rio T."/>
            <person name="Dalin E."/>
            <person name="Tice H."/>
            <person name="Bruce D."/>
            <person name="Goodwin L."/>
            <person name="Pitluck S."/>
            <person name="LaButti K."/>
            <person name="Schmutz J."/>
            <person name="Larimer F."/>
            <person name="Land M."/>
            <person name="Hauser L."/>
            <person name="Kyrpides N."/>
            <person name="Mikhailova N."/>
            <person name="Dunfield P.F."/>
            <person name="Dedysh S.N."/>
            <person name="Liesack W."/>
            <person name="Saw J.H."/>
            <person name="Alam M."/>
            <person name="Chen Y."/>
            <person name="Murrell J.C."/>
            <person name="Richardson P."/>
        </authorList>
    </citation>
    <scope>NUCLEOTIDE SEQUENCE [LARGE SCALE GENOMIC DNA]</scope>
    <source>
        <strain evidence="2">ATCC 9039 / DSM 1715 / NCIMB 8712</strain>
    </source>
</reference>
<dbReference type="Proteomes" id="UP000001695">
    <property type="component" value="Chromosome"/>
</dbReference>
<evidence type="ECO:0000313" key="2">
    <source>
        <dbReference type="Proteomes" id="UP000001695"/>
    </source>
</evidence>
<accession>B2IKN9</accession>
<reference evidence="1 2" key="2">
    <citation type="journal article" date="2010" name="J. Bacteriol.">
        <title>Complete genome sequence of Beijerinckia indica subsp. indica.</title>
        <authorList>
            <person name="Tamas I."/>
            <person name="Dedysh S.N."/>
            <person name="Liesack W."/>
            <person name="Stott M.B."/>
            <person name="Alam M."/>
            <person name="Murrell J.C."/>
            <person name="Dunfield P.F."/>
        </authorList>
    </citation>
    <scope>NUCLEOTIDE SEQUENCE [LARGE SCALE GENOMIC DNA]</scope>
    <source>
        <strain evidence="2">ATCC 9039 / DSM 1715 / NCIMB 8712</strain>
    </source>
</reference>
<dbReference type="AlphaFoldDB" id="B2IKN9"/>